<feature type="compositionally biased region" description="Acidic residues" evidence="1">
    <location>
        <begin position="1465"/>
        <end position="1478"/>
    </location>
</feature>
<sequence length="1558" mass="160337">MMEASPLNEGHDAEKTSEEVCKAIEGLSRLPDEKVETAEFSTGDDQQLSDPAGKSVVEKTVEAPVEESVVRAGLSALASTDALGSSGLSLSAVSTAAQALQPGGNVNWQGGPVSGGSDSQGEQGDEGCEEEEDAMKEDAGDGAELPPLVPPESSPVPFAVAPPSGADASLLDEEEAAEKGAGGGSVPSGFEGGEGGESGAGDGEGFSSLVPQKDSEEGERGGMSLRRRGGREKERQVSRQVVAGGVDMEEDSDAPLRARRSRGSSGPRIKQEEGGREDGDEGGVKVSAKDSKSQSVRSSSRPFERLCVLPNGLSVHWPRPRNEETQKKLKSYCQRLLDREGYRWAQWSPPTLVNWHLRNQSYYVKCGEGMPVKGFRPLDFTHKELLKAAGKAVRFRYRIAGPDDDPDEMRVPEPHDGQASASGGVGGVSSASPPGSPPSRSAAAAAGGPVVSRVPSSAAAPADVPDGSATEGDLAEVSGPMSGLDGRSAPISREATSVLCVTPKTSSCHRGDGEGLGVGGDVAASASGAGSVSADGRQLRTGPRSQRGGGGRRASEVFGSSSHQHARMQKFQRDEKGKFHSKHGKSIADLTRSLSLTNSDVKVKSEDGEEGDEMLEKDREAAERGGASVESGAGGEGGEMENAEEDKEKETAADAERTVEEMTKMMVQKFVLIPFEEMKQDRTGVIPAPRDLDLVLNEKARERQEKGKEKTKEASASASSASASSSDSPEADTSSASANEGKLILFRPAQGALEASEEADDLPPLGPGSSQASSRGAGAEGPRVRTRATVRSSRAPSEVESDRERGVGRQSSIDAADASFEGPSGGPWSGGSSRRTQRRNVNSVKHRYASEDEAIGGAEGYEDGMAGYAEGLYEGWDEEEEDEDMPLSSFQPHIHLPSAKSPGGRGGRGGSGRGRGGGRGVKRETPQKTSSRKRGLANDPAASILPSRPRKSTAGSLQAARDRLLNSALVASSSSSSSSAAASRNRRILKIRQQGGLSPGGFSDDLLAEMGDEEIAALLRPVAKKPRKSGEAAAAGAKRTGSMGGRPPKHGGPRKNAATSSRGGGASASSGRGVKREKQERGSPPGKGKNPSSSRSKGGRPKEPLPPHVTMEPPCACLSWEPAKQSWLSIVKPPLPHKPRERRVFVSEQVSSVDSWIDAKTWLELEAEACRVPPARMRIEFPANLDIFSTPHGPPHPMCVQPYPHPAGVGLPPGASMPPPPAGASSDGNGGMGMPGHSFDQFLSGAGGAIPPGGFLWPGILPPFGLPPTGPPGPLAGGGSLSRVPAPNPNPEGLAASSESARLNPKGNGRSPPALPPVEPGGAASSSSRSASRGGPFPLCQVDSFGSAGSLVNGSAPVVFPEGGAEGGAASQEAGGGVWGVSPPPGGGGSAGLFEGGAGGYLQRQPGRGGASRRSPPFSMLAASSGTSAFPSSAFLKGRGAAGEFGPESQVSVSAGGGREREQADEGGDLDEDPEEQPEPGQQTGEEMGDLQEDPGMPSENGGDEEMGDAEAAAAVAEEWAAAAQDLEEMPGDGEDGGEALQQQEDETGGGGEDEKSG</sequence>
<feature type="compositionally biased region" description="Low complexity" evidence="1">
    <location>
        <begin position="1510"/>
        <end position="1525"/>
    </location>
</feature>
<feature type="compositionally biased region" description="Low complexity" evidence="1">
    <location>
        <begin position="428"/>
        <end position="469"/>
    </location>
</feature>
<feature type="compositionally biased region" description="Gly residues" evidence="1">
    <location>
        <begin position="903"/>
        <end position="919"/>
    </location>
</feature>
<feature type="region of interest" description="Disordered" evidence="1">
    <location>
        <begin position="503"/>
        <end position="660"/>
    </location>
</feature>
<feature type="compositionally biased region" description="Low complexity" evidence="1">
    <location>
        <begin position="155"/>
        <end position="169"/>
    </location>
</feature>
<gene>
    <name evidence="2" type="ORF">Cvel_17589</name>
</gene>
<reference evidence="2" key="1">
    <citation type="submission" date="2014-11" db="EMBL/GenBank/DDBJ databases">
        <authorList>
            <person name="Otto D Thomas"/>
            <person name="Naeem Raeece"/>
        </authorList>
    </citation>
    <scope>NUCLEOTIDE SEQUENCE</scope>
</reference>
<feature type="compositionally biased region" description="Basic and acidic residues" evidence="1">
    <location>
        <begin position="646"/>
        <end position="660"/>
    </location>
</feature>
<feature type="compositionally biased region" description="Basic and acidic residues" evidence="1">
    <location>
        <begin position="690"/>
        <end position="713"/>
    </location>
</feature>
<name>A0A0G4FLC7_9ALVE</name>
<feature type="region of interest" description="Disordered" evidence="1">
    <location>
        <begin position="1019"/>
        <end position="1110"/>
    </location>
</feature>
<feature type="compositionally biased region" description="Low complexity" evidence="1">
    <location>
        <begin position="714"/>
        <end position="738"/>
    </location>
</feature>
<feature type="region of interest" description="Disordered" evidence="1">
    <location>
        <begin position="1267"/>
        <end position="1335"/>
    </location>
</feature>
<feature type="compositionally biased region" description="Acidic residues" evidence="1">
    <location>
        <begin position="875"/>
        <end position="885"/>
    </location>
</feature>
<evidence type="ECO:0000256" key="1">
    <source>
        <dbReference type="SAM" id="MobiDB-lite"/>
    </source>
</evidence>
<feature type="compositionally biased region" description="Low complexity" evidence="1">
    <location>
        <begin position="1321"/>
        <end position="1335"/>
    </location>
</feature>
<feature type="compositionally biased region" description="Polar residues" evidence="1">
    <location>
        <begin position="39"/>
        <end position="49"/>
    </location>
</feature>
<feature type="region of interest" description="Disordered" evidence="1">
    <location>
        <begin position="400"/>
        <end position="490"/>
    </location>
</feature>
<feature type="compositionally biased region" description="Acidic residues" evidence="1">
    <location>
        <begin position="123"/>
        <end position="135"/>
    </location>
</feature>
<dbReference type="EMBL" id="CDMZ01000457">
    <property type="protein sequence ID" value="CEM14727.1"/>
    <property type="molecule type" value="Genomic_DNA"/>
</dbReference>
<accession>A0A0G4FLC7</accession>
<proteinExistence type="predicted"/>
<feature type="region of interest" description="Disordered" evidence="1">
    <location>
        <begin position="1211"/>
        <end position="1245"/>
    </location>
</feature>
<protein>
    <submittedName>
        <fullName evidence="2">Uncharacterized protein</fullName>
    </submittedName>
</protein>
<dbReference type="VEuPathDB" id="CryptoDB:Cvel_17589"/>
<feature type="compositionally biased region" description="Acidic residues" evidence="1">
    <location>
        <begin position="1526"/>
        <end position="1548"/>
    </location>
</feature>
<feature type="region of interest" description="Disordered" evidence="1">
    <location>
        <begin position="103"/>
        <end position="301"/>
    </location>
</feature>
<feature type="region of interest" description="Disordered" evidence="1">
    <location>
        <begin position="674"/>
        <end position="959"/>
    </location>
</feature>
<feature type="compositionally biased region" description="Basic and acidic residues" evidence="1">
    <location>
        <begin position="614"/>
        <end position="623"/>
    </location>
</feature>
<feature type="compositionally biased region" description="Low complexity" evidence="1">
    <location>
        <begin position="1082"/>
        <end position="1096"/>
    </location>
</feature>
<feature type="region of interest" description="Disordered" evidence="1">
    <location>
        <begin position="1363"/>
        <end position="1558"/>
    </location>
</feature>
<feature type="compositionally biased region" description="Polar residues" evidence="1">
    <location>
        <begin position="1422"/>
        <end position="1431"/>
    </location>
</feature>
<feature type="region of interest" description="Disordered" evidence="1">
    <location>
        <begin position="28"/>
        <end position="55"/>
    </location>
</feature>
<evidence type="ECO:0000313" key="2">
    <source>
        <dbReference type="EMBL" id="CEM14727.1"/>
    </source>
</evidence>
<feature type="compositionally biased region" description="Low complexity" evidence="1">
    <location>
        <begin position="521"/>
        <end position="546"/>
    </location>
</feature>
<feature type="compositionally biased region" description="Gly residues" evidence="1">
    <location>
        <begin position="180"/>
        <end position="204"/>
    </location>
</feature>
<feature type="compositionally biased region" description="Low complexity" evidence="1">
    <location>
        <begin position="767"/>
        <end position="796"/>
    </location>
</feature>
<feature type="compositionally biased region" description="Gly residues" evidence="1">
    <location>
        <begin position="1387"/>
        <end position="1400"/>
    </location>
</feature>
<organism evidence="2">
    <name type="scientific">Chromera velia CCMP2878</name>
    <dbReference type="NCBI Taxonomy" id="1169474"/>
    <lineage>
        <taxon>Eukaryota</taxon>
        <taxon>Sar</taxon>
        <taxon>Alveolata</taxon>
        <taxon>Colpodellida</taxon>
        <taxon>Chromeraceae</taxon>
        <taxon>Chromera</taxon>
    </lineage>
</organism>